<dbReference type="GO" id="GO:0005524">
    <property type="term" value="F:ATP binding"/>
    <property type="evidence" value="ECO:0007669"/>
    <property type="project" value="UniProtKB-UniRule"/>
</dbReference>
<evidence type="ECO:0000256" key="11">
    <source>
        <dbReference type="ARBA" id="ARBA00023136"/>
    </source>
</evidence>
<dbReference type="CDD" id="cd01098">
    <property type="entry name" value="PAN_AP_plant"/>
    <property type="match status" value="1"/>
</dbReference>
<feature type="domain" description="Protein kinase" evidence="20">
    <location>
        <begin position="520"/>
        <end position="801"/>
    </location>
</feature>
<reference evidence="23 24" key="2">
    <citation type="journal article" date="2017" name="Genome Biol.">
        <title>New reference genome sequences of hot pepper reveal the massive evolution of plant disease-resistance genes by retroduplication.</title>
        <authorList>
            <person name="Kim S."/>
            <person name="Park J."/>
            <person name="Yeom S.I."/>
            <person name="Kim Y.M."/>
            <person name="Seo E."/>
            <person name="Kim K.T."/>
            <person name="Kim M.S."/>
            <person name="Lee J.M."/>
            <person name="Cheong K."/>
            <person name="Shin H.S."/>
            <person name="Kim S.B."/>
            <person name="Han K."/>
            <person name="Lee J."/>
            <person name="Park M."/>
            <person name="Lee H.A."/>
            <person name="Lee H.Y."/>
            <person name="Lee Y."/>
            <person name="Oh S."/>
            <person name="Lee J.H."/>
            <person name="Choi E."/>
            <person name="Choi E."/>
            <person name="Lee S.E."/>
            <person name="Jeon J."/>
            <person name="Kim H."/>
            <person name="Choi G."/>
            <person name="Song H."/>
            <person name="Lee J."/>
            <person name="Lee S.C."/>
            <person name="Kwon J.K."/>
            <person name="Lee H.Y."/>
            <person name="Koo N."/>
            <person name="Hong Y."/>
            <person name="Kim R.W."/>
            <person name="Kang W.H."/>
            <person name="Huh J.H."/>
            <person name="Kang B.C."/>
            <person name="Yang T.J."/>
            <person name="Lee Y.H."/>
            <person name="Bennetzen J.L."/>
            <person name="Choi D."/>
        </authorList>
    </citation>
    <scope>NUCLEOTIDE SEQUENCE [LARGE SCALE GENOMIC DNA]</scope>
    <source>
        <strain evidence="24">cv. CM334</strain>
    </source>
</reference>
<proteinExistence type="inferred from homology"/>
<dbReference type="Gene3D" id="1.10.510.10">
    <property type="entry name" value="Transferase(Phosphotransferase) domain 1"/>
    <property type="match status" value="1"/>
</dbReference>
<dbReference type="SUPFAM" id="SSF56112">
    <property type="entry name" value="Protein kinase-like (PK-like)"/>
    <property type="match status" value="1"/>
</dbReference>
<dbReference type="GO" id="GO:0048544">
    <property type="term" value="P:recognition of pollen"/>
    <property type="evidence" value="ECO:0007669"/>
    <property type="project" value="InterPro"/>
</dbReference>
<evidence type="ECO:0000256" key="12">
    <source>
        <dbReference type="ARBA" id="ARBA00023157"/>
    </source>
</evidence>
<dbReference type="Gramene" id="PHT75634">
    <property type="protein sequence ID" value="PHT75634"/>
    <property type="gene ID" value="T459_19156"/>
</dbReference>
<evidence type="ECO:0000256" key="17">
    <source>
        <dbReference type="PIRNR" id="PIRNR000641"/>
    </source>
</evidence>
<evidence type="ECO:0000256" key="5">
    <source>
        <dbReference type="ARBA" id="ARBA00022692"/>
    </source>
</evidence>
<dbReference type="EC" id="2.7.11.1" evidence="17"/>
<evidence type="ECO:0000256" key="7">
    <source>
        <dbReference type="ARBA" id="ARBA00022741"/>
    </source>
</evidence>
<dbReference type="Gene3D" id="2.90.10.10">
    <property type="entry name" value="Bulb-type lectin domain"/>
    <property type="match status" value="2"/>
</dbReference>
<dbReference type="Pfam" id="PF00069">
    <property type="entry name" value="Pkinase"/>
    <property type="match status" value="1"/>
</dbReference>
<dbReference type="Proteomes" id="UP000222542">
    <property type="component" value="Unassembled WGS sequence"/>
</dbReference>
<dbReference type="SUPFAM" id="SSF51110">
    <property type="entry name" value="alpha-D-mannose-specific plant lectins"/>
    <property type="match status" value="1"/>
</dbReference>
<dbReference type="GO" id="GO:0016020">
    <property type="term" value="C:membrane"/>
    <property type="evidence" value="ECO:0007669"/>
    <property type="project" value="UniProtKB-SubCell"/>
</dbReference>
<feature type="chain" id="PRO_5013545216" description="Receptor-like serine/threonine-protein kinase" evidence="19">
    <location>
        <begin position="30"/>
        <end position="801"/>
    </location>
</feature>
<evidence type="ECO:0000313" key="24">
    <source>
        <dbReference type="Proteomes" id="UP000222542"/>
    </source>
</evidence>
<keyword evidence="10" id="KW-1133">Transmembrane helix</keyword>
<dbReference type="PIRSF" id="PIRSF000641">
    <property type="entry name" value="SRK"/>
    <property type="match status" value="1"/>
</dbReference>
<dbReference type="Pfam" id="PF00954">
    <property type="entry name" value="S_locus_glycop"/>
    <property type="match status" value="1"/>
</dbReference>
<dbReference type="PROSITE" id="PS50948">
    <property type="entry name" value="PAN"/>
    <property type="match status" value="1"/>
</dbReference>
<dbReference type="GO" id="GO:0004674">
    <property type="term" value="F:protein serine/threonine kinase activity"/>
    <property type="evidence" value="ECO:0007669"/>
    <property type="project" value="UniProtKB-KW"/>
</dbReference>
<dbReference type="InterPro" id="IPR011009">
    <property type="entry name" value="Kinase-like_dom_sf"/>
</dbReference>
<dbReference type="InterPro" id="IPR024171">
    <property type="entry name" value="SRK-like_kinase"/>
</dbReference>
<feature type="domain" description="Apple" evidence="22">
    <location>
        <begin position="344"/>
        <end position="437"/>
    </location>
</feature>
<dbReference type="InterPro" id="IPR036426">
    <property type="entry name" value="Bulb-type_lectin_dom_sf"/>
</dbReference>
<dbReference type="PANTHER" id="PTHR47974:SF3">
    <property type="entry name" value="RECEPTOR-LIKE SERINE_THREONINE-PROTEIN KINASE"/>
    <property type="match status" value="1"/>
</dbReference>
<evidence type="ECO:0000313" key="23">
    <source>
        <dbReference type="EMBL" id="PHT75634.1"/>
    </source>
</evidence>
<reference evidence="23 24" key="1">
    <citation type="journal article" date="2014" name="Nat. Genet.">
        <title>Genome sequence of the hot pepper provides insights into the evolution of pungency in Capsicum species.</title>
        <authorList>
            <person name="Kim S."/>
            <person name="Park M."/>
            <person name="Yeom S.I."/>
            <person name="Kim Y.M."/>
            <person name="Lee J.M."/>
            <person name="Lee H.A."/>
            <person name="Seo E."/>
            <person name="Choi J."/>
            <person name="Cheong K."/>
            <person name="Kim K.T."/>
            <person name="Jung K."/>
            <person name="Lee G.W."/>
            <person name="Oh S.K."/>
            <person name="Bae C."/>
            <person name="Kim S.B."/>
            <person name="Lee H.Y."/>
            <person name="Kim S.Y."/>
            <person name="Kim M.S."/>
            <person name="Kang B.C."/>
            <person name="Jo Y.D."/>
            <person name="Yang H.B."/>
            <person name="Jeong H.J."/>
            <person name="Kang W.H."/>
            <person name="Kwon J.K."/>
            <person name="Shin C."/>
            <person name="Lim J.Y."/>
            <person name="Park J.H."/>
            <person name="Huh J.H."/>
            <person name="Kim J.S."/>
            <person name="Kim B.D."/>
            <person name="Cohen O."/>
            <person name="Paran I."/>
            <person name="Suh M.C."/>
            <person name="Lee S.B."/>
            <person name="Kim Y.K."/>
            <person name="Shin Y."/>
            <person name="Noh S.J."/>
            <person name="Park J."/>
            <person name="Seo Y.S."/>
            <person name="Kwon S.Y."/>
            <person name="Kim H.A."/>
            <person name="Park J.M."/>
            <person name="Kim H.J."/>
            <person name="Choi S.B."/>
            <person name="Bosland P.W."/>
            <person name="Reeves G."/>
            <person name="Jo S.H."/>
            <person name="Lee B.W."/>
            <person name="Cho H.T."/>
            <person name="Choi H.S."/>
            <person name="Lee M.S."/>
            <person name="Yu Y."/>
            <person name="Do Choi Y."/>
            <person name="Park B.S."/>
            <person name="van Deynze A."/>
            <person name="Ashrafi H."/>
            <person name="Hill T."/>
            <person name="Kim W.T."/>
            <person name="Pai H.S."/>
            <person name="Ahn H.K."/>
            <person name="Yeam I."/>
            <person name="Giovannoni J.J."/>
            <person name="Rose J.K."/>
            <person name="Sorensen I."/>
            <person name="Lee S.J."/>
            <person name="Kim R.W."/>
            <person name="Choi I.Y."/>
            <person name="Choi B.S."/>
            <person name="Lim J.S."/>
            <person name="Lee Y.H."/>
            <person name="Choi D."/>
        </authorList>
    </citation>
    <scope>NUCLEOTIDE SEQUENCE [LARGE SCALE GENOMIC DNA]</scope>
    <source>
        <strain evidence="24">cv. CM334</strain>
    </source>
</reference>
<keyword evidence="8 17" id="KW-0418">Kinase</keyword>
<dbReference type="InterPro" id="IPR001480">
    <property type="entry name" value="Bulb-type_lectin_dom"/>
</dbReference>
<evidence type="ECO:0000256" key="4">
    <source>
        <dbReference type="ARBA" id="ARBA00022679"/>
    </source>
</evidence>
<dbReference type="SMR" id="A0A2G2Z100"/>
<comment type="catalytic activity">
    <reaction evidence="15 17">
        <text>L-threonyl-[protein] + ATP = O-phospho-L-threonyl-[protein] + ADP + H(+)</text>
        <dbReference type="Rhea" id="RHEA:46608"/>
        <dbReference type="Rhea" id="RHEA-COMP:11060"/>
        <dbReference type="Rhea" id="RHEA-COMP:11605"/>
        <dbReference type="ChEBI" id="CHEBI:15378"/>
        <dbReference type="ChEBI" id="CHEBI:30013"/>
        <dbReference type="ChEBI" id="CHEBI:30616"/>
        <dbReference type="ChEBI" id="CHEBI:61977"/>
        <dbReference type="ChEBI" id="CHEBI:456216"/>
        <dbReference type="EC" id="2.7.11.1"/>
    </reaction>
</comment>
<protein>
    <recommendedName>
        <fullName evidence="17">Receptor-like serine/threonine-protein kinase</fullName>
        <ecNumber evidence="17">2.7.11.1</ecNumber>
    </recommendedName>
</protein>
<accession>A0A2G2Z100</accession>
<evidence type="ECO:0000256" key="2">
    <source>
        <dbReference type="ARBA" id="ARBA00022527"/>
    </source>
</evidence>
<dbReference type="PROSITE" id="PS00108">
    <property type="entry name" value="PROTEIN_KINASE_ST"/>
    <property type="match status" value="1"/>
</dbReference>
<dbReference type="SMART" id="SM00108">
    <property type="entry name" value="B_lectin"/>
    <property type="match status" value="1"/>
</dbReference>
<dbReference type="PROSITE" id="PS50927">
    <property type="entry name" value="BULB_LECTIN"/>
    <property type="match status" value="1"/>
</dbReference>
<dbReference type="EMBL" id="AYRZ02000007">
    <property type="protein sequence ID" value="PHT75634.1"/>
    <property type="molecule type" value="Genomic_DNA"/>
</dbReference>
<keyword evidence="4 17" id="KW-0808">Transferase</keyword>
<dbReference type="PROSITE" id="PS50011">
    <property type="entry name" value="PROTEIN_KINASE_DOM"/>
    <property type="match status" value="1"/>
</dbReference>
<dbReference type="InterPro" id="IPR008271">
    <property type="entry name" value="Ser/Thr_kinase_AS"/>
</dbReference>
<evidence type="ECO:0000256" key="6">
    <source>
        <dbReference type="ARBA" id="ARBA00022729"/>
    </source>
</evidence>
<keyword evidence="7 17" id="KW-0547">Nucleotide-binding</keyword>
<evidence type="ECO:0000256" key="3">
    <source>
        <dbReference type="ARBA" id="ARBA00022536"/>
    </source>
</evidence>
<evidence type="ECO:0000256" key="9">
    <source>
        <dbReference type="ARBA" id="ARBA00022840"/>
    </source>
</evidence>
<keyword evidence="9 17" id="KW-0067">ATP-binding</keyword>
<keyword evidence="2 17" id="KW-0723">Serine/threonine-protein kinase</keyword>
<dbReference type="Pfam" id="PF01453">
    <property type="entry name" value="B_lectin"/>
    <property type="match status" value="1"/>
</dbReference>
<evidence type="ECO:0000256" key="10">
    <source>
        <dbReference type="ARBA" id="ARBA00022989"/>
    </source>
</evidence>
<evidence type="ECO:0000256" key="14">
    <source>
        <dbReference type="ARBA" id="ARBA00023180"/>
    </source>
</evidence>
<dbReference type="SMART" id="SM00220">
    <property type="entry name" value="S_TKc"/>
    <property type="match status" value="1"/>
</dbReference>
<keyword evidence="24" id="KW-1185">Reference proteome</keyword>
<dbReference type="FunFam" id="3.30.200.20:FF:000059">
    <property type="entry name" value="S-receptor-like serine/threonine-protein kinase"/>
    <property type="match status" value="1"/>
</dbReference>
<evidence type="ECO:0000259" key="22">
    <source>
        <dbReference type="PROSITE" id="PS50948"/>
    </source>
</evidence>
<dbReference type="InterPro" id="IPR000719">
    <property type="entry name" value="Prot_kinase_dom"/>
</dbReference>
<keyword evidence="3" id="KW-0245">EGF-like domain</keyword>
<dbReference type="InterPro" id="IPR000858">
    <property type="entry name" value="S_locus_glycoprot_dom"/>
</dbReference>
<keyword evidence="5" id="KW-0812">Transmembrane</keyword>
<evidence type="ECO:0000256" key="1">
    <source>
        <dbReference type="ARBA" id="ARBA00004479"/>
    </source>
</evidence>
<comment type="catalytic activity">
    <reaction evidence="16 17">
        <text>L-seryl-[protein] + ATP = O-phospho-L-seryl-[protein] + ADP + H(+)</text>
        <dbReference type="Rhea" id="RHEA:17989"/>
        <dbReference type="Rhea" id="RHEA-COMP:9863"/>
        <dbReference type="Rhea" id="RHEA-COMP:11604"/>
        <dbReference type="ChEBI" id="CHEBI:15378"/>
        <dbReference type="ChEBI" id="CHEBI:29999"/>
        <dbReference type="ChEBI" id="CHEBI:30616"/>
        <dbReference type="ChEBI" id="CHEBI:83421"/>
        <dbReference type="ChEBI" id="CHEBI:456216"/>
        <dbReference type="EC" id="2.7.11.1"/>
    </reaction>
</comment>
<evidence type="ECO:0000256" key="8">
    <source>
        <dbReference type="ARBA" id="ARBA00022777"/>
    </source>
</evidence>
<dbReference type="GO" id="GO:0106310">
    <property type="term" value="F:protein serine kinase activity"/>
    <property type="evidence" value="ECO:0007669"/>
    <property type="project" value="RHEA"/>
</dbReference>
<evidence type="ECO:0000256" key="15">
    <source>
        <dbReference type="ARBA" id="ARBA00047899"/>
    </source>
</evidence>
<sequence>MLQPRRPKMSKPLFFFVLLLSVLIPPISSSSSIITSLSKGTSLSTSQDTQISSPNGDYTAGFHSVGKNAYCFAIWLSNTLGDDKNYTIVWMANRDDPVNGRHSKLSLLKSGDLVLTDAGQRVVWATETQSNADVELELLDNGNLVLTDKTIIIWQSFDTPTDTLLPGQALTKNSKLVSLRSSTNFSSGFYKLHFSDDNVLELVYEGLEMSSVYWPTSWKTSWDNGRSTYNNSKIAVFDLLGRFRSTDSFEANTSDFGEGGIKRRLTLDIDGNIRVYSLNKKKTNWKVSWQAFSQPCRIHGICGLNSLCTYSHDSGRKCTCLQNHSMKNLTDWSYGCKPDFKLSCDSNMVDFHQLPHVEFFGYDIKKIFNYTLEQCKEECSHNCICKGFQFKYDEKDGTYSCFPKTLLFNGYRSPSWKDIIYVKMPKAGNDSYVERPIGKLQCEGTHHVLLERSYKQKEQHGWLKTFIGFIAALGVFEFIFLASYLITNLKCSSATPGQVYSPAIDRFKRFTYAELKKATSNFREEIGHGSGGVVYKGKLSDNRIAAIKCLKIEASQGETEFLAEVSTIGKLNHMNLIDIWGYCAEGKHRLLVYEYMEHGSLADNLHASNILDWEKRFRIALGTAKGLAYLHEECLEWVLHCDVKPQNILLDSNYEPKVADFGLSKLLNRGGADNSSFSRIRGTRGYMAPEWIFHNPITSKVDVYSYGIVLLELITGKSPNRPQSNLDNDEMQHTMLVNWVREKIHGDEQSASKIQQVVDGALDCNYNLEQMKALIKVALQCSKEDKDARLTMSQVVDILQE</sequence>
<feature type="domain" description="Bulb-type lectin" evidence="21">
    <location>
        <begin position="34"/>
        <end position="159"/>
    </location>
</feature>
<evidence type="ECO:0000256" key="19">
    <source>
        <dbReference type="SAM" id="SignalP"/>
    </source>
</evidence>
<comment type="caution">
    <text evidence="23">The sequence shown here is derived from an EMBL/GenBank/DDBJ whole genome shotgun (WGS) entry which is preliminary data.</text>
</comment>
<dbReference type="AlphaFoldDB" id="A0A2G2Z100"/>
<keyword evidence="6 19" id="KW-0732">Signal</keyword>
<dbReference type="FunFam" id="1.10.510.10:FF:000537">
    <property type="entry name" value="Putative receptor-like protein kinase"/>
    <property type="match status" value="1"/>
</dbReference>
<keyword evidence="14" id="KW-0325">Glycoprotein</keyword>
<dbReference type="CDD" id="cd00028">
    <property type="entry name" value="B_lectin"/>
    <property type="match status" value="1"/>
</dbReference>
<evidence type="ECO:0000256" key="13">
    <source>
        <dbReference type="ARBA" id="ARBA00023170"/>
    </source>
</evidence>
<dbReference type="CDD" id="cd14066">
    <property type="entry name" value="STKc_IRAK"/>
    <property type="match status" value="1"/>
</dbReference>
<keyword evidence="11" id="KW-0472">Membrane</keyword>
<feature type="signal peptide" evidence="19">
    <location>
        <begin position="1"/>
        <end position="29"/>
    </location>
</feature>
<gene>
    <name evidence="23" type="ORF">T459_19156</name>
</gene>
<evidence type="ECO:0000259" key="20">
    <source>
        <dbReference type="PROSITE" id="PS50011"/>
    </source>
</evidence>
<dbReference type="InterPro" id="IPR017441">
    <property type="entry name" value="Protein_kinase_ATP_BS"/>
</dbReference>
<evidence type="ECO:0000256" key="18">
    <source>
        <dbReference type="PROSITE-ProRule" id="PRU10141"/>
    </source>
</evidence>
<comment type="subcellular location">
    <subcellularLocation>
        <location evidence="1">Membrane</location>
        <topology evidence="1">Single-pass type I membrane protein</topology>
    </subcellularLocation>
</comment>
<dbReference type="PANTHER" id="PTHR47974">
    <property type="entry name" value="OS07G0415500 PROTEIN"/>
    <property type="match status" value="1"/>
</dbReference>
<comment type="similarity">
    <text evidence="17">Belongs to the protein kinase superfamily. Ser/Thr protein kinase family.</text>
</comment>
<dbReference type="PROSITE" id="PS00107">
    <property type="entry name" value="PROTEIN_KINASE_ATP"/>
    <property type="match status" value="1"/>
</dbReference>
<keyword evidence="12" id="KW-1015">Disulfide bond</keyword>
<name>A0A2G2Z100_CAPAN</name>
<organism evidence="23 24">
    <name type="scientific">Capsicum annuum</name>
    <name type="common">Capsicum pepper</name>
    <dbReference type="NCBI Taxonomy" id="4072"/>
    <lineage>
        <taxon>Eukaryota</taxon>
        <taxon>Viridiplantae</taxon>
        <taxon>Streptophyta</taxon>
        <taxon>Embryophyta</taxon>
        <taxon>Tracheophyta</taxon>
        <taxon>Spermatophyta</taxon>
        <taxon>Magnoliopsida</taxon>
        <taxon>eudicotyledons</taxon>
        <taxon>Gunneridae</taxon>
        <taxon>Pentapetalae</taxon>
        <taxon>asterids</taxon>
        <taxon>lamiids</taxon>
        <taxon>Solanales</taxon>
        <taxon>Solanaceae</taxon>
        <taxon>Solanoideae</taxon>
        <taxon>Capsiceae</taxon>
        <taxon>Capsicum</taxon>
    </lineage>
</organism>
<evidence type="ECO:0000259" key="21">
    <source>
        <dbReference type="PROSITE" id="PS50927"/>
    </source>
</evidence>
<dbReference type="Gene3D" id="3.30.200.20">
    <property type="entry name" value="Phosphorylase Kinase, domain 1"/>
    <property type="match status" value="1"/>
</dbReference>
<keyword evidence="13" id="KW-0675">Receptor</keyword>
<evidence type="ECO:0000256" key="16">
    <source>
        <dbReference type="ARBA" id="ARBA00048679"/>
    </source>
</evidence>
<dbReference type="OMA" id="ILVWETR"/>
<feature type="binding site" evidence="18">
    <location>
        <position position="548"/>
    </location>
    <ligand>
        <name>ATP</name>
        <dbReference type="ChEBI" id="CHEBI:30616"/>
    </ligand>
</feature>
<dbReference type="InterPro" id="IPR003609">
    <property type="entry name" value="Pan_app"/>
</dbReference>